<keyword evidence="2" id="KW-1185">Reference proteome</keyword>
<accession>A0A518DSY9</accession>
<dbReference type="Proteomes" id="UP000317648">
    <property type="component" value="Chromosome"/>
</dbReference>
<dbReference type="KEGG" id="lcre:Pla8534_27570"/>
<evidence type="ECO:0000313" key="2">
    <source>
        <dbReference type="Proteomes" id="UP000317648"/>
    </source>
</evidence>
<organism evidence="1 2">
    <name type="scientific">Lignipirellula cremea</name>
    <dbReference type="NCBI Taxonomy" id="2528010"/>
    <lineage>
        <taxon>Bacteria</taxon>
        <taxon>Pseudomonadati</taxon>
        <taxon>Planctomycetota</taxon>
        <taxon>Planctomycetia</taxon>
        <taxon>Pirellulales</taxon>
        <taxon>Pirellulaceae</taxon>
        <taxon>Lignipirellula</taxon>
    </lineage>
</organism>
<reference evidence="1 2" key="1">
    <citation type="submission" date="2019-02" db="EMBL/GenBank/DDBJ databases">
        <title>Deep-cultivation of Planctomycetes and their phenomic and genomic characterization uncovers novel biology.</title>
        <authorList>
            <person name="Wiegand S."/>
            <person name="Jogler M."/>
            <person name="Boedeker C."/>
            <person name="Pinto D."/>
            <person name="Vollmers J."/>
            <person name="Rivas-Marin E."/>
            <person name="Kohn T."/>
            <person name="Peeters S.H."/>
            <person name="Heuer A."/>
            <person name="Rast P."/>
            <person name="Oberbeckmann S."/>
            <person name="Bunk B."/>
            <person name="Jeske O."/>
            <person name="Meyerdierks A."/>
            <person name="Storesund J.E."/>
            <person name="Kallscheuer N."/>
            <person name="Luecker S."/>
            <person name="Lage O.M."/>
            <person name="Pohl T."/>
            <person name="Merkel B.J."/>
            <person name="Hornburger P."/>
            <person name="Mueller R.-W."/>
            <person name="Bruemmer F."/>
            <person name="Labrenz M."/>
            <person name="Spormann A.M."/>
            <person name="Op den Camp H."/>
            <person name="Overmann J."/>
            <person name="Amann R."/>
            <person name="Jetten M.S.M."/>
            <person name="Mascher T."/>
            <person name="Medema M.H."/>
            <person name="Devos D.P."/>
            <person name="Kaster A.-K."/>
            <person name="Ovreas L."/>
            <person name="Rohde M."/>
            <person name="Galperin M.Y."/>
            <person name="Jogler C."/>
        </authorList>
    </citation>
    <scope>NUCLEOTIDE SEQUENCE [LARGE SCALE GENOMIC DNA]</scope>
    <source>
        <strain evidence="1 2">Pla85_3_4</strain>
    </source>
</reference>
<gene>
    <name evidence="1" type="ORF">Pla8534_27570</name>
</gene>
<dbReference type="EMBL" id="CP036433">
    <property type="protein sequence ID" value="QDU94949.1"/>
    <property type="molecule type" value="Genomic_DNA"/>
</dbReference>
<name>A0A518DSY9_9BACT</name>
<dbReference type="AlphaFoldDB" id="A0A518DSY9"/>
<sequence>MLSALGNGIFSEPRTVDGRTSTLKLLAGPPAFTPPRVLGEIRFDVGERVELSMVFDQGDSIRQFPGGRHTDSGDIVEVSVNCVFGRRKVAIVDYDIHPPAGQDPPGC</sequence>
<protein>
    <submittedName>
        <fullName evidence="1">Uncharacterized protein</fullName>
    </submittedName>
</protein>
<dbReference type="RefSeq" id="WP_145053737.1">
    <property type="nucleotide sequence ID" value="NZ_CP036433.1"/>
</dbReference>
<evidence type="ECO:0000313" key="1">
    <source>
        <dbReference type="EMBL" id="QDU94949.1"/>
    </source>
</evidence>
<proteinExistence type="predicted"/>